<feature type="region of interest" description="Disordered" evidence="1">
    <location>
        <begin position="277"/>
        <end position="296"/>
    </location>
</feature>
<evidence type="ECO:0000313" key="2">
    <source>
        <dbReference type="EMBL" id="KAF2796517.1"/>
    </source>
</evidence>
<keyword evidence="3" id="KW-1185">Reference proteome</keyword>
<dbReference type="AlphaFoldDB" id="A0A6A6XLT8"/>
<protein>
    <submittedName>
        <fullName evidence="2">Uncharacterized protein</fullName>
    </submittedName>
</protein>
<evidence type="ECO:0000256" key="1">
    <source>
        <dbReference type="SAM" id="MobiDB-lite"/>
    </source>
</evidence>
<evidence type="ECO:0000313" key="3">
    <source>
        <dbReference type="Proteomes" id="UP000799757"/>
    </source>
</evidence>
<sequence length="418" mass="46173">MLKGTGNNVVKAAKAIKESLEEYGNAEPEYSLRDAEIRDGLWSTMDRMESFTKSYFSPFNCNIRAGDLKNIFGEMSPETIKVIGCVASGGPGGVDGWHDLFLEGQKRRALINAIIGNVLVEQIFQHVFFGGDENQQASVKRIQDENRRKDGFDRNTLYAEYIRAELQAKKATEVAGPTLVLPPCFDAHVKGVVAGIYAHLSPLVNKIISVSPFPAVQISRQIQKDLYMIVAAAGMLSLLMRADPHTVYYFVPSFKEDSFTRKHMECFNSNTMKVTNPHERKTWPDGTTDAEKSRASGDEALTQITIMDGVTAYRRGGWETGDSKPGKVNYVHPNGRDTGIRCRVLTHGWVFCRWGRPRKFKDGKPADNPKVHGAAWKGDGFIEFRNVPGVGEKQRLRDASPAAVVAEPSGTGTTPGSS</sequence>
<proteinExistence type="predicted"/>
<dbReference type="EMBL" id="MU001829">
    <property type="protein sequence ID" value="KAF2796517.1"/>
    <property type="molecule type" value="Genomic_DNA"/>
</dbReference>
<gene>
    <name evidence="2" type="ORF">K505DRAFT_237589</name>
</gene>
<reference evidence="2" key="1">
    <citation type="journal article" date="2020" name="Stud. Mycol.">
        <title>101 Dothideomycetes genomes: a test case for predicting lifestyles and emergence of pathogens.</title>
        <authorList>
            <person name="Haridas S."/>
            <person name="Albert R."/>
            <person name="Binder M."/>
            <person name="Bloem J."/>
            <person name="Labutti K."/>
            <person name="Salamov A."/>
            <person name="Andreopoulos B."/>
            <person name="Baker S."/>
            <person name="Barry K."/>
            <person name="Bills G."/>
            <person name="Bluhm B."/>
            <person name="Cannon C."/>
            <person name="Castanera R."/>
            <person name="Culley D."/>
            <person name="Daum C."/>
            <person name="Ezra D."/>
            <person name="Gonzalez J."/>
            <person name="Henrissat B."/>
            <person name="Kuo A."/>
            <person name="Liang C."/>
            <person name="Lipzen A."/>
            <person name="Lutzoni F."/>
            <person name="Magnuson J."/>
            <person name="Mondo S."/>
            <person name="Nolan M."/>
            <person name="Ohm R."/>
            <person name="Pangilinan J."/>
            <person name="Park H.-J."/>
            <person name="Ramirez L."/>
            <person name="Alfaro M."/>
            <person name="Sun H."/>
            <person name="Tritt A."/>
            <person name="Yoshinaga Y."/>
            <person name="Zwiers L.-H."/>
            <person name="Turgeon B."/>
            <person name="Goodwin S."/>
            <person name="Spatafora J."/>
            <person name="Crous P."/>
            <person name="Grigoriev I."/>
        </authorList>
    </citation>
    <scope>NUCLEOTIDE SEQUENCE</scope>
    <source>
        <strain evidence="2">CBS 109.77</strain>
    </source>
</reference>
<organism evidence="2 3">
    <name type="scientific">Melanomma pulvis-pyrius CBS 109.77</name>
    <dbReference type="NCBI Taxonomy" id="1314802"/>
    <lineage>
        <taxon>Eukaryota</taxon>
        <taxon>Fungi</taxon>
        <taxon>Dikarya</taxon>
        <taxon>Ascomycota</taxon>
        <taxon>Pezizomycotina</taxon>
        <taxon>Dothideomycetes</taxon>
        <taxon>Pleosporomycetidae</taxon>
        <taxon>Pleosporales</taxon>
        <taxon>Melanommataceae</taxon>
        <taxon>Melanomma</taxon>
    </lineage>
</organism>
<name>A0A6A6XLT8_9PLEO</name>
<accession>A0A6A6XLT8</accession>
<dbReference type="Proteomes" id="UP000799757">
    <property type="component" value="Unassembled WGS sequence"/>
</dbReference>
<feature type="region of interest" description="Disordered" evidence="1">
    <location>
        <begin position="392"/>
        <end position="418"/>
    </location>
</feature>
<dbReference type="OrthoDB" id="309640at2759"/>